<name>A0AAD9B851_DISEL</name>
<feature type="non-terminal residue" evidence="2">
    <location>
        <position position="1"/>
    </location>
</feature>
<dbReference type="EMBL" id="JASDAP010000027">
    <property type="protein sequence ID" value="KAK1877319.1"/>
    <property type="molecule type" value="Genomic_DNA"/>
</dbReference>
<reference evidence="2" key="1">
    <citation type="submission" date="2023-04" db="EMBL/GenBank/DDBJ databases">
        <title>Chromosome-level genome of Chaenocephalus aceratus.</title>
        <authorList>
            <person name="Park H."/>
        </authorList>
    </citation>
    <scope>NUCLEOTIDE SEQUENCE</scope>
    <source>
        <strain evidence="2">DE</strain>
        <tissue evidence="2">Muscle</tissue>
    </source>
</reference>
<feature type="region of interest" description="Disordered" evidence="1">
    <location>
        <begin position="437"/>
        <end position="466"/>
    </location>
</feature>
<keyword evidence="3" id="KW-1185">Reference proteome</keyword>
<accession>A0AAD9B851</accession>
<evidence type="ECO:0000313" key="3">
    <source>
        <dbReference type="Proteomes" id="UP001228049"/>
    </source>
</evidence>
<protein>
    <submittedName>
        <fullName evidence="2">Gag polyprotein</fullName>
    </submittedName>
</protein>
<dbReference type="AlphaFoldDB" id="A0AAD9B851"/>
<sequence length="466" mass="52764">MTLRKATRVVRTRGPVCGPVRLNVPGRICVPVRPCFRISLHTSALRLGHHILTHTDSKTHNPLRLLLLKMKLLCKRTPLHKYTTSPCRHDHVSGQLDSKFESMLVVPKSNEVPSSVHMEKEGLVRCVQFLESENLVMKTIVTDRHTQINKWLKENQEHVDHRLILAALHYNENSGRKHAKTSTGQLQYTVKFPKAKKDHDRITNDDSEEDEKTAEEKQMGMMQHSFPMVQVAGHDGPSVVYRPWTIKDMKEMMNDHLPDIQQDGEKFSTALLLLCQQFSPTMPEIRKLLTLKIGPTHASHFTQQMTGLHHITKVEWENPANDGYHNAITTLCTAIKAKFPAKVDMSKITACKQNPEESVNDYYHRLHLVFNANSGIQEPDGYSAGAVGVWETHLSNAFLNGLSSAISTSVRASCIGVMDGARLEEIRRHAIHAEKRLSEDKASDDKKRRDRKEKAQLTMVQAVTTA</sequence>
<comment type="caution">
    <text evidence="2">The sequence shown here is derived from an EMBL/GenBank/DDBJ whole genome shotgun (WGS) entry which is preliminary data.</text>
</comment>
<gene>
    <name evidence="2" type="ORF">KUDE01_002634</name>
</gene>
<feature type="compositionally biased region" description="Basic and acidic residues" evidence="1">
    <location>
        <begin position="437"/>
        <end position="455"/>
    </location>
</feature>
<dbReference type="Proteomes" id="UP001228049">
    <property type="component" value="Unassembled WGS sequence"/>
</dbReference>
<proteinExistence type="predicted"/>
<evidence type="ECO:0000256" key="1">
    <source>
        <dbReference type="SAM" id="MobiDB-lite"/>
    </source>
</evidence>
<organism evidence="2 3">
    <name type="scientific">Dissostichus eleginoides</name>
    <name type="common">Patagonian toothfish</name>
    <name type="synonym">Dissostichus amissus</name>
    <dbReference type="NCBI Taxonomy" id="100907"/>
    <lineage>
        <taxon>Eukaryota</taxon>
        <taxon>Metazoa</taxon>
        <taxon>Chordata</taxon>
        <taxon>Craniata</taxon>
        <taxon>Vertebrata</taxon>
        <taxon>Euteleostomi</taxon>
        <taxon>Actinopterygii</taxon>
        <taxon>Neopterygii</taxon>
        <taxon>Teleostei</taxon>
        <taxon>Neoteleostei</taxon>
        <taxon>Acanthomorphata</taxon>
        <taxon>Eupercaria</taxon>
        <taxon>Perciformes</taxon>
        <taxon>Notothenioidei</taxon>
        <taxon>Nototheniidae</taxon>
        <taxon>Dissostichus</taxon>
    </lineage>
</organism>
<feature type="compositionally biased region" description="Basic and acidic residues" evidence="1">
    <location>
        <begin position="195"/>
        <end position="204"/>
    </location>
</feature>
<evidence type="ECO:0000313" key="2">
    <source>
        <dbReference type="EMBL" id="KAK1877319.1"/>
    </source>
</evidence>
<feature type="region of interest" description="Disordered" evidence="1">
    <location>
        <begin position="194"/>
        <end position="215"/>
    </location>
</feature>